<dbReference type="PROSITE" id="PS51354">
    <property type="entry name" value="GLUTAREDOXIN_2"/>
    <property type="match status" value="1"/>
</dbReference>
<dbReference type="InterPro" id="IPR036249">
    <property type="entry name" value="Thioredoxin-like_sf"/>
</dbReference>
<dbReference type="InterPro" id="IPR011767">
    <property type="entry name" value="GLR_AS"/>
</dbReference>
<evidence type="ECO:0000256" key="1">
    <source>
        <dbReference type="ARBA" id="ARBA00007787"/>
    </source>
</evidence>
<dbReference type="NCBIfam" id="TIGR02181">
    <property type="entry name" value="GRX_bact"/>
    <property type="match status" value="1"/>
</dbReference>
<dbReference type="Gene3D" id="3.40.30.10">
    <property type="entry name" value="Glutaredoxin"/>
    <property type="match status" value="1"/>
</dbReference>
<evidence type="ECO:0000313" key="8">
    <source>
        <dbReference type="EMBL" id="MCF7544259.1"/>
    </source>
</evidence>
<comment type="function">
    <text evidence="6">Has a glutathione-disulfide oxidoreductase activity in the presence of NADPH and glutathione reductase. Reduces low molecular weight disulfides and proteins.</text>
</comment>
<evidence type="ECO:0000256" key="3">
    <source>
        <dbReference type="ARBA" id="ARBA00022982"/>
    </source>
</evidence>
<protein>
    <recommendedName>
        <fullName evidence="6">Glutaredoxin</fullName>
    </recommendedName>
</protein>
<dbReference type="Pfam" id="PF00462">
    <property type="entry name" value="Glutaredoxin"/>
    <property type="match status" value="1"/>
</dbReference>
<evidence type="ECO:0000256" key="5">
    <source>
        <dbReference type="ARBA" id="ARBA00023284"/>
    </source>
</evidence>
<dbReference type="EMBL" id="JAKJXH010000021">
    <property type="protein sequence ID" value="MCF7544259.1"/>
    <property type="molecule type" value="Genomic_DNA"/>
</dbReference>
<evidence type="ECO:0000256" key="6">
    <source>
        <dbReference type="RuleBase" id="RU364065"/>
    </source>
</evidence>
<evidence type="ECO:0000313" key="9">
    <source>
        <dbReference type="Proteomes" id="UP001162905"/>
    </source>
</evidence>
<sequence>MQEITMYTTSTCPYCRAARELFRSKNIRFIEIDVQSTERRTEMINRSGRRTVPQIYFGDQHIGGYDDLAQIESNGELFEKLAPL</sequence>
<organism evidence="8 9">
    <name type="scientific">Pseudomonas petrae</name>
    <dbReference type="NCBI Taxonomy" id="2912190"/>
    <lineage>
        <taxon>Bacteria</taxon>
        <taxon>Pseudomonadati</taxon>
        <taxon>Pseudomonadota</taxon>
        <taxon>Gammaproteobacteria</taxon>
        <taxon>Pseudomonadales</taxon>
        <taxon>Pseudomonadaceae</taxon>
        <taxon>Pseudomonas</taxon>
    </lineage>
</organism>
<keyword evidence="5 6" id="KW-0676">Redox-active center</keyword>
<evidence type="ECO:0000256" key="4">
    <source>
        <dbReference type="ARBA" id="ARBA00023157"/>
    </source>
</evidence>
<dbReference type="PANTHER" id="PTHR45694">
    <property type="entry name" value="GLUTAREDOXIN 2"/>
    <property type="match status" value="1"/>
</dbReference>
<comment type="caution">
    <text evidence="8">The sequence shown here is derived from an EMBL/GenBank/DDBJ whole genome shotgun (WGS) entry which is preliminary data.</text>
</comment>
<dbReference type="Proteomes" id="UP001162905">
    <property type="component" value="Unassembled WGS sequence"/>
</dbReference>
<keyword evidence="2 6" id="KW-0813">Transport</keyword>
<reference evidence="8" key="1">
    <citation type="submission" date="2022-01" db="EMBL/GenBank/DDBJ databases">
        <title>Pseudomonas sp. nov. isolated from Antarctic regolith.</title>
        <authorList>
            <person name="Novakova D."/>
            <person name="Sedlar K."/>
        </authorList>
    </citation>
    <scope>NUCLEOTIDE SEQUENCE</scope>
    <source>
        <strain evidence="8">P2647</strain>
    </source>
</reference>
<dbReference type="PANTHER" id="PTHR45694:SF18">
    <property type="entry name" value="GLUTAREDOXIN-1-RELATED"/>
    <property type="match status" value="1"/>
</dbReference>
<accession>A0ABS9IA63</accession>
<feature type="domain" description="Glutaredoxin" evidence="7">
    <location>
        <begin position="4"/>
        <end position="62"/>
    </location>
</feature>
<dbReference type="InterPro" id="IPR011900">
    <property type="entry name" value="GRX_bact"/>
</dbReference>
<dbReference type="InterPro" id="IPR002109">
    <property type="entry name" value="Glutaredoxin"/>
</dbReference>
<dbReference type="PROSITE" id="PS00195">
    <property type="entry name" value="GLUTAREDOXIN_1"/>
    <property type="match status" value="1"/>
</dbReference>
<name>A0ABS9IA63_9PSED</name>
<keyword evidence="3 6" id="KW-0249">Electron transport</keyword>
<comment type="similarity">
    <text evidence="1 6">Belongs to the glutaredoxin family.</text>
</comment>
<keyword evidence="9" id="KW-1185">Reference proteome</keyword>
<gene>
    <name evidence="8" type="primary">grxC</name>
    <name evidence="8" type="ORF">L4G47_18845</name>
</gene>
<dbReference type="CDD" id="cd03418">
    <property type="entry name" value="GRX_GRXb_1_3_like"/>
    <property type="match status" value="1"/>
</dbReference>
<evidence type="ECO:0000256" key="2">
    <source>
        <dbReference type="ARBA" id="ARBA00022448"/>
    </source>
</evidence>
<keyword evidence="4" id="KW-1015">Disulfide bond</keyword>
<keyword evidence="6" id="KW-0963">Cytoplasm</keyword>
<evidence type="ECO:0000259" key="7">
    <source>
        <dbReference type="Pfam" id="PF00462"/>
    </source>
</evidence>
<dbReference type="InterPro" id="IPR014025">
    <property type="entry name" value="Glutaredoxin_subgr"/>
</dbReference>
<dbReference type="PRINTS" id="PR00160">
    <property type="entry name" value="GLUTAREDOXIN"/>
</dbReference>
<dbReference type="SUPFAM" id="SSF52833">
    <property type="entry name" value="Thioredoxin-like"/>
    <property type="match status" value="1"/>
</dbReference>
<proteinExistence type="inferred from homology"/>